<feature type="binding site" evidence="7">
    <location>
        <position position="138"/>
    </location>
    <ligand>
        <name>Zn(2+)</name>
        <dbReference type="ChEBI" id="CHEBI:29105"/>
    </ligand>
</feature>
<keyword evidence="8" id="KW-0408">Iron</keyword>
<dbReference type="eggNOG" id="COG0735">
    <property type="taxonomic scope" value="Bacteria"/>
</dbReference>
<gene>
    <name evidence="9" type="ORF">U27_06836</name>
</gene>
<dbReference type="InterPro" id="IPR036390">
    <property type="entry name" value="WH_DNA-bd_sf"/>
</dbReference>
<evidence type="ECO:0000256" key="2">
    <source>
        <dbReference type="ARBA" id="ARBA00022491"/>
    </source>
</evidence>
<evidence type="ECO:0000256" key="6">
    <source>
        <dbReference type="ARBA" id="ARBA00023163"/>
    </source>
</evidence>
<dbReference type="SUPFAM" id="SSF46785">
    <property type="entry name" value="Winged helix' DNA-binding domain"/>
    <property type="match status" value="1"/>
</dbReference>
<dbReference type="Gene3D" id="1.10.10.10">
    <property type="entry name" value="Winged helix-like DNA-binding domain superfamily/Winged helix DNA-binding domain"/>
    <property type="match status" value="1"/>
</dbReference>
<proteinExistence type="inferred from homology"/>
<feature type="binding site" evidence="7">
    <location>
        <position position="97"/>
    </location>
    <ligand>
        <name>Zn(2+)</name>
        <dbReference type="ChEBI" id="CHEBI:29105"/>
    </ligand>
</feature>
<evidence type="ECO:0000256" key="4">
    <source>
        <dbReference type="ARBA" id="ARBA00023015"/>
    </source>
</evidence>
<dbReference type="PANTHER" id="PTHR33202">
    <property type="entry name" value="ZINC UPTAKE REGULATION PROTEIN"/>
    <property type="match status" value="1"/>
</dbReference>
<dbReference type="GO" id="GO:0000976">
    <property type="term" value="F:transcription cis-regulatory region binding"/>
    <property type="evidence" value="ECO:0007669"/>
    <property type="project" value="TreeGrafter"/>
</dbReference>
<keyword evidence="3 7" id="KW-0862">Zinc</keyword>
<organism evidence="9">
    <name type="scientific">Vecturithrix granuli</name>
    <dbReference type="NCBI Taxonomy" id="1499967"/>
    <lineage>
        <taxon>Bacteria</taxon>
        <taxon>Candidatus Moduliflexota</taxon>
        <taxon>Candidatus Vecturitrichia</taxon>
        <taxon>Candidatus Vecturitrichales</taxon>
        <taxon>Candidatus Vecturitrichaceae</taxon>
        <taxon>Candidatus Vecturithrix</taxon>
    </lineage>
</organism>
<evidence type="ECO:0000313" key="9">
    <source>
        <dbReference type="EMBL" id="GAK59850.1"/>
    </source>
</evidence>
<dbReference type="Proteomes" id="UP000030661">
    <property type="component" value="Unassembled WGS sequence"/>
</dbReference>
<evidence type="ECO:0000256" key="1">
    <source>
        <dbReference type="ARBA" id="ARBA00007957"/>
    </source>
</evidence>
<evidence type="ECO:0000256" key="5">
    <source>
        <dbReference type="ARBA" id="ARBA00023125"/>
    </source>
</evidence>
<keyword evidence="10" id="KW-1185">Reference proteome</keyword>
<keyword evidence="6" id="KW-0804">Transcription</keyword>
<dbReference type="CDD" id="cd07153">
    <property type="entry name" value="Fur_like"/>
    <property type="match status" value="1"/>
</dbReference>
<dbReference type="InterPro" id="IPR043135">
    <property type="entry name" value="Fur_C"/>
</dbReference>
<feature type="binding site" evidence="8">
    <location>
        <position position="91"/>
    </location>
    <ligand>
        <name>Fe cation</name>
        <dbReference type="ChEBI" id="CHEBI:24875"/>
    </ligand>
</feature>
<evidence type="ECO:0000256" key="7">
    <source>
        <dbReference type="PIRSR" id="PIRSR602481-1"/>
    </source>
</evidence>
<sequence length="149" mass="17523">MQRDVCTQVEEFLRERHYKLTVPRREVIRILHESHTPLSVQEVYQQLQDIKADIASVYRTINLLCELGVLTRLDFQEKLYRYELSDPFTPHHHHLICKKCGNIENVFEQCLPAGFEEKIRQRSGFAIESHILEFYGVCETCSEQATSDP</sequence>
<dbReference type="InterPro" id="IPR002481">
    <property type="entry name" value="FUR"/>
</dbReference>
<name>A0A081C5J5_VECG1</name>
<accession>A0A081C5J5</accession>
<keyword evidence="7" id="KW-0479">Metal-binding</keyword>
<dbReference type="GO" id="GO:0008270">
    <property type="term" value="F:zinc ion binding"/>
    <property type="evidence" value="ECO:0007669"/>
    <property type="project" value="TreeGrafter"/>
</dbReference>
<comment type="cofactor">
    <cofactor evidence="7">
        <name>Zn(2+)</name>
        <dbReference type="ChEBI" id="CHEBI:29105"/>
    </cofactor>
    <text evidence="7">Binds 1 zinc ion per subunit.</text>
</comment>
<dbReference type="EMBL" id="DF820471">
    <property type="protein sequence ID" value="GAK59850.1"/>
    <property type="molecule type" value="Genomic_DNA"/>
</dbReference>
<evidence type="ECO:0000313" key="10">
    <source>
        <dbReference type="Proteomes" id="UP000030661"/>
    </source>
</evidence>
<dbReference type="Gene3D" id="3.30.1490.190">
    <property type="match status" value="1"/>
</dbReference>
<dbReference type="GO" id="GO:0045892">
    <property type="term" value="P:negative regulation of DNA-templated transcription"/>
    <property type="evidence" value="ECO:0007669"/>
    <property type="project" value="TreeGrafter"/>
</dbReference>
<comment type="cofactor">
    <cofactor evidence="8">
        <name>Mn(2+)</name>
        <dbReference type="ChEBI" id="CHEBI:29035"/>
    </cofactor>
    <cofactor evidence="8">
        <name>Fe(2+)</name>
        <dbReference type="ChEBI" id="CHEBI:29033"/>
    </cofactor>
    <text evidence="8">Binds 1 Mn(2+) or Fe(2+) ion per subunit.</text>
</comment>
<dbReference type="InterPro" id="IPR036388">
    <property type="entry name" value="WH-like_DNA-bd_sf"/>
</dbReference>
<dbReference type="GO" id="GO:1900376">
    <property type="term" value="P:regulation of secondary metabolite biosynthetic process"/>
    <property type="evidence" value="ECO:0007669"/>
    <property type="project" value="TreeGrafter"/>
</dbReference>
<protein>
    <submittedName>
        <fullName evidence="9">Ferric uptake regulator, Fur family</fullName>
    </submittedName>
</protein>
<dbReference type="AlphaFoldDB" id="A0A081C5J5"/>
<feature type="binding site" evidence="8">
    <location>
        <position position="130"/>
    </location>
    <ligand>
        <name>Fe cation</name>
        <dbReference type="ChEBI" id="CHEBI:24875"/>
    </ligand>
</feature>
<dbReference type="Pfam" id="PF01475">
    <property type="entry name" value="FUR"/>
    <property type="match status" value="1"/>
</dbReference>
<keyword evidence="2" id="KW-0678">Repressor</keyword>
<evidence type="ECO:0000256" key="8">
    <source>
        <dbReference type="PIRSR" id="PIRSR602481-2"/>
    </source>
</evidence>
<feature type="binding site" evidence="7">
    <location>
        <position position="100"/>
    </location>
    <ligand>
        <name>Zn(2+)</name>
        <dbReference type="ChEBI" id="CHEBI:29105"/>
    </ligand>
</feature>
<reference evidence="9" key="1">
    <citation type="journal article" date="2015" name="PeerJ">
        <title>First genomic representation of candidate bacterial phylum KSB3 points to enhanced environmental sensing as a trigger of wastewater bulking.</title>
        <authorList>
            <person name="Sekiguchi Y."/>
            <person name="Ohashi A."/>
            <person name="Parks D.H."/>
            <person name="Yamauchi T."/>
            <person name="Tyson G.W."/>
            <person name="Hugenholtz P."/>
        </authorList>
    </citation>
    <scope>NUCLEOTIDE SEQUENCE [LARGE SCALE GENOMIC DNA]</scope>
</reference>
<comment type="similarity">
    <text evidence="1">Belongs to the Fur family.</text>
</comment>
<keyword evidence="5" id="KW-0238">DNA-binding</keyword>
<dbReference type="GO" id="GO:0003700">
    <property type="term" value="F:DNA-binding transcription factor activity"/>
    <property type="evidence" value="ECO:0007669"/>
    <property type="project" value="InterPro"/>
</dbReference>
<dbReference type="PANTHER" id="PTHR33202:SF7">
    <property type="entry name" value="FERRIC UPTAKE REGULATION PROTEIN"/>
    <property type="match status" value="1"/>
</dbReference>
<keyword evidence="4" id="KW-0805">Transcription regulation</keyword>
<feature type="binding site" evidence="7">
    <location>
        <position position="141"/>
    </location>
    <ligand>
        <name>Zn(2+)</name>
        <dbReference type="ChEBI" id="CHEBI:29105"/>
    </ligand>
</feature>
<dbReference type="STRING" id="1499967.U27_06836"/>
<evidence type="ECO:0000256" key="3">
    <source>
        <dbReference type="ARBA" id="ARBA00022833"/>
    </source>
</evidence>
<dbReference type="HOGENOM" id="CLU_096072_3_1_0"/>